<dbReference type="KEGG" id="sgra:EX895_004552"/>
<organism evidence="1 2">
    <name type="scientific">Sporisorium graminicola</name>
    <dbReference type="NCBI Taxonomy" id="280036"/>
    <lineage>
        <taxon>Eukaryota</taxon>
        <taxon>Fungi</taxon>
        <taxon>Dikarya</taxon>
        <taxon>Basidiomycota</taxon>
        <taxon>Ustilaginomycotina</taxon>
        <taxon>Ustilaginomycetes</taxon>
        <taxon>Ustilaginales</taxon>
        <taxon>Ustilaginaceae</taxon>
        <taxon>Sporisorium</taxon>
    </lineage>
</organism>
<dbReference type="Proteomes" id="UP000306050">
    <property type="component" value="Chromosome SGRAM_4"/>
</dbReference>
<keyword evidence="2" id="KW-1185">Reference proteome</keyword>
<dbReference type="EMBL" id="SRRM01000017">
    <property type="protein sequence ID" value="TKY86403.1"/>
    <property type="molecule type" value="Genomic_DNA"/>
</dbReference>
<dbReference type="RefSeq" id="XP_029738388.1">
    <property type="nucleotide sequence ID" value="XM_029885146.1"/>
</dbReference>
<evidence type="ECO:0000313" key="2">
    <source>
        <dbReference type="Proteomes" id="UP000306050"/>
    </source>
</evidence>
<reference evidence="1 2" key="1">
    <citation type="submission" date="2019-05" db="EMBL/GenBank/DDBJ databases">
        <title>Sporisorium graminicola CBS 10092 draft sequencing and annotation.</title>
        <authorList>
            <person name="Solano-Gonzalez S."/>
            <person name="Caddick M.X."/>
            <person name="Darby A."/>
        </authorList>
    </citation>
    <scope>NUCLEOTIDE SEQUENCE [LARGE SCALE GENOMIC DNA]</scope>
    <source>
        <strain evidence="1 2">CBS 10092</strain>
    </source>
</reference>
<evidence type="ECO:0000313" key="1">
    <source>
        <dbReference type="EMBL" id="TKY86403.1"/>
    </source>
</evidence>
<name>A0A4U7KQ57_9BASI</name>
<gene>
    <name evidence="1" type="ORF">EX895_004552</name>
</gene>
<dbReference type="AlphaFoldDB" id="A0A4U7KQ57"/>
<protein>
    <submittedName>
        <fullName evidence="1">Uncharacterized protein</fullName>
    </submittedName>
</protein>
<sequence>MTSAHPVLTLINRCDALAQQFDTTFAASCKLLTDVANGNISPSGPQTMDEALMALRDTLETCEATVSQMQGCVWEDIPHLLNQLDSGGEAGVGNWNPRQALTDISELFYSYSDLLLKRRELLADFTCEEISPAEFVRSWTNIDSNLAMQRKQQVDDLADLLAAF</sequence>
<proteinExistence type="predicted"/>
<accession>A0A4U7KQ57</accession>
<comment type="caution">
    <text evidence="1">The sequence shown here is derived from an EMBL/GenBank/DDBJ whole genome shotgun (WGS) entry which is preliminary data.</text>
</comment>
<dbReference type="GeneID" id="40727447"/>
<dbReference type="OrthoDB" id="3344725at2759"/>